<dbReference type="Gene3D" id="1.20.190.20">
    <property type="entry name" value="14-3-3 domain"/>
    <property type="match status" value="1"/>
</dbReference>
<feature type="domain" description="14-3-3" evidence="3">
    <location>
        <begin position="213"/>
        <end position="291"/>
    </location>
</feature>
<evidence type="ECO:0000313" key="4">
    <source>
        <dbReference type="Proteomes" id="UP000504637"/>
    </source>
</evidence>
<feature type="region of interest" description="Disordered" evidence="2">
    <location>
        <begin position="157"/>
        <end position="193"/>
    </location>
</feature>
<dbReference type="InterPro" id="IPR023410">
    <property type="entry name" value="14-3-3_domain"/>
</dbReference>
<evidence type="ECO:0000259" key="3">
    <source>
        <dbReference type="Pfam" id="PF00244"/>
    </source>
</evidence>
<sequence length="302" mass="33111">SMAVSRIEEKILGRLARELPSTTANALLSSSLYQLLGLSVQLSKRLYRARKLRKLDPTRDTKSLQLYHHIIWLAREGLAITEHNVVTRLRLDDYAPEYRVMAAKMQASLLHVLCLFDSTPQQAAQQDINDDARQHSDGGAPFRDTIPSMVSEASYVTNPYAGPSRSSPPAGFVPLNDEPRRTTPSRPPGLAAAGSMSNLIANSSIFNAQNKVPATQSYFKHVQHLADTLLAPTHALRLSVALEHSAFVWECAKDQERARRIAKSAIKEVYASPEGLDDEEFNDAAALVQALGGLVKRGSSSA</sequence>
<dbReference type="GeneID" id="54358006"/>
<reference evidence="5" key="3">
    <citation type="submission" date="2025-08" db="UniProtKB">
        <authorList>
            <consortium name="RefSeq"/>
        </authorList>
    </citation>
    <scope>IDENTIFICATION</scope>
    <source>
        <strain evidence="5">CBS 342.82</strain>
    </source>
</reference>
<organism evidence="5">
    <name type="scientific">Dissoconium aciculare CBS 342.82</name>
    <dbReference type="NCBI Taxonomy" id="1314786"/>
    <lineage>
        <taxon>Eukaryota</taxon>
        <taxon>Fungi</taxon>
        <taxon>Dikarya</taxon>
        <taxon>Ascomycota</taxon>
        <taxon>Pezizomycotina</taxon>
        <taxon>Dothideomycetes</taxon>
        <taxon>Dothideomycetidae</taxon>
        <taxon>Mycosphaerellales</taxon>
        <taxon>Dissoconiaceae</taxon>
        <taxon>Dissoconium</taxon>
    </lineage>
</organism>
<dbReference type="RefSeq" id="XP_033463482.1">
    <property type="nucleotide sequence ID" value="XM_033600206.1"/>
</dbReference>
<name>A0A6J3MEL7_9PEZI</name>
<gene>
    <name evidence="5" type="ORF">K489DRAFT_291927</name>
</gene>
<reference evidence="5" key="2">
    <citation type="submission" date="2020-04" db="EMBL/GenBank/DDBJ databases">
        <authorList>
            <consortium name="NCBI Genome Project"/>
        </authorList>
    </citation>
    <scope>NUCLEOTIDE SEQUENCE</scope>
    <source>
        <strain evidence="5">CBS 342.82</strain>
    </source>
</reference>
<dbReference type="OrthoDB" id="5370350at2759"/>
<dbReference type="InterPro" id="IPR000308">
    <property type="entry name" value="14-3-3"/>
</dbReference>
<evidence type="ECO:0000256" key="2">
    <source>
        <dbReference type="SAM" id="MobiDB-lite"/>
    </source>
</evidence>
<keyword evidence="4" id="KW-1185">Reference proteome</keyword>
<comment type="similarity">
    <text evidence="1">Belongs to the 14-3-3 family.</text>
</comment>
<dbReference type="InterPro" id="IPR036815">
    <property type="entry name" value="14-3-3_dom_sf"/>
</dbReference>
<reference evidence="5" key="1">
    <citation type="submission" date="2020-01" db="EMBL/GenBank/DDBJ databases">
        <authorList>
            <consortium name="DOE Joint Genome Institute"/>
            <person name="Haridas S."/>
            <person name="Albert R."/>
            <person name="Binder M."/>
            <person name="Bloem J."/>
            <person name="Labutti K."/>
            <person name="Salamov A."/>
            <person name="Andreopoulos B."/>
            <person name="Baker S.E."/>
            <person name="Barry K."/>
            <person name="Bills G."/>
            <person name="Bluhm B.H."/>
            <person name="Cannon C."/>
            <person name="Castanera R."/>
            <person name="Culley D.E."/>
            <person name="Daum C."/>
            <person name="Ezra D."/>
            <person name="Gonzalez J.B."/>
            <person name="Henrissat B."/>
            <person name="Kuo A."/>
            <person name="Liang C."/>
            <person name="Lipzen A."/>
            <person name="Lutzoni F."/>
            <person name="Magnuson J."/>
            <person name="Mondo S."/>
            <person name="Nolan M."/>
            <person name="Ohm R."/>
            <person name="Pangilinan J."/>
            <person name="Park H.-J."/>
            <person name="Ramirez L."/>
            <person name="Alfaro M."/>
            <person name="Sun H."/>
            <person name="Tritt A."/>
            <person name="Yoshinaga Y."/>
            <person name="Zwiers L.-H."/>
            <person name="Turgeon B.G."/>
            <person name="Goodwin S.B."/>
            <person name="Spatafora J.W."/>
            <person name="Crous P.W."/>
            <person name="Grigoriev I.V."/>
        </authorList>
    </citation>
    <scope>NUCLEOTIDE SEQUENCE</scope>
    <source>
        <strain evidence="5">CBS 342.82</strain>
    </source>
</reference>
<dbReference type="Proteomes" id="UP000504637">
    <property type="component" value="Unplaced"/>
</dbReference>
<feature type="non-terminal residue" evidence="5">
    <location>
        <position position="302"/>
    </location>
</feature>
<evidence type="ECO:0000256" key="1">
    <source>
        <dbReference type="ARBA" id="ARBA00006141"/>
    </source>
</evidence>
<evidence type="ECO:0000313" key="5">
    <source>
        <dbReference type="RefSeq" id="XP_033463482.1"/>
    </source>
</evidence>
<dbReference type="SUPFAM" id="SSF48445">
    <property type="entry name" value="14-3-3 protein"/>
    <property type="match status" value="1"/>
</dbReference>
<accession>A0A6J3MEL7</accession>
<dbReference type="Pfam" id="PF00244">
    <property type="entry name" value="14-3-3"/>
    <property type="match status" value="1"/>
</dbReference>
<dbReference type="PRINTS" id="PR00305">
    <property type="entry name" value="1433ZETA"/>
</dbReference>
<dbReference type="PANTHER" id="PTHR18860">
    <property type="entry name" value="14-3-3 PROTEIN"/>
    <property type="match status" value="1"/>
</dbReference>
<dbReference type="AlphaFoldDB" id="A0A6J3MEL7"/>
<proteinExistence type="inferred from homology"/>
<protein>
    <submittedName>
        <fullName evidence="5">14-3-3 protein</fullName>
    </submittedName>
</protein>
<feature type="non-terminal residue" evidence="5">
    <location>
        <position position="1"/>
    </location>
</feature>